<evidence type="ECO:0000256" key="8">
    <source>
        <dbReference type="ARBA" id="ARBA00023239"/>
    </source>
</evidence>
<keyword evidence="9" id="KW-1208">Phospholipid metabolism</keyword>
<evidence type="ECO:0000256" key="5">
    <source>
        <dbReference type="ARBA" id="ARBA00023136"/>
    </source>
</evidence>
<evidence type="ECO:0000256" key="6">
    <source>
        <dbReference type="ARBA" id="ARBA00023145"/>
    </source>
</evidence>
<protein>
    <submittedName>
        <fullName evidence="12">Phosphatidylserine decarboxylase</fullName>
    </submittedName>
</protein>
<dbReference type="InterPro" id="IPR003817">
    <property type="entry name" value="PS_Dcarbxylase"/>
</dbReference>
<keyword evidence="5 11" id="KW-0472">Membrane</keyword>
<keyword evidence="6" id="KW-0865">Zymogen</keyword>
<proteinExistence type="predicted"/>
<keyword evidence="1" id="KW-1003">Cell membrane</keyword>
<evidence type="ECO:0000256" key="3">
    <source>
        <dbReference type="ARBA" id="ARBA00022793"/>
    </source>
</evidence>
<keyword evidence="11" id="KW-1133">Transmembrane helix</keyword>
<reference evidence="12 13" key="1">
    <citation type="submission" date="2024-09" db="EMBL/GenBank/DDBJ databases">
        <authorList>
            <person name="Pan X."/>
        </authorList>
    </citation>
    <scope>NUCLEOTIDE SEQUENCE [LARGE SCALE GENOMIC DNA]</scope>
    <source>
        <strain evidence="12 13">B2969</strain>
    </source>
</reference>
<dbReference type="RefSeq" id="WP_397558553.1">
    <property type="nucleotide sequence ID" value="NZ_JBIQWL010000016.1"/>
</dbReference>
<dbReference type="Pfam" id="PF02666">
    <property type="entry name" value="PS_Dcarbxylase"/>
    <property type="match status" value="1"/>
</dbReference>
<evidence type="ECO:0000313" key="13">
    <source>
        <dbReference type="Proteomes" id="UP001610861"/>
    </source>
</evidence>
<keyword evidence="3" id="KW-0210">Decarboxylase</keyword>
<evidence type="ECO:0000313" key="12">
    <source>
        <dbReference type="EMBL" id="MFH8253129.1"/>
    </source>
</evidence>
<evidence type="ECO:0000256" key="4">
    <source>
        <dbReference type="ARBA" id="ARBA00023098"/>
    </source>
</evidence>
<dbReference type="EMBL" id="JBIQWL010000016">
    <property type="protein sequence ID" value="MFH8253129.1"/>
    <property type="molecule type" value="Genomic_DNA"/>
</dbReference>
<organism evidence="12 13">
    <name type="scientific">Microbacterium alkaliflavum</name>
    <dbReference type="NCBI Taxonomy" id="3248839"/>
    <lineage>
        <taxon>Bacteria</taxon>
        <taxon>Bacillati</taxon>
        <taxon>Actinomycetota</taxon>
        <taxon>Actinomycetes</taxon>
        <taxon>Micrococcales</taxon>
        <taxon>Microbacteriaceae</taxon>
        <taxon>Microbacterium</taxon>
    </lineage>
</organism>
<evidence type="ECO:0000256" key="9">
    <source>
        <dbReference type="ARBA" id="ARBA00023264"/>
    </source>
</evidence>
<keyword evidence="11" id="KW-0812">Transmembrane</keyword>
<dbReference type="InterPro" id="IPR033175">
    <property type="entry name" value="PSD-A"/>
</dbReference>
<sequence length="200" mass="21751">MSVLPARGTPAWVLALWIVPLVMPAVWLRLVAAIPAAAALSFFRDPEREPEGAGFLAAADGLIRDVAQQDDGRWLVSTYLSLRDVHVTRAPVDADVVAQDYRRGAHRAAFASEAHRNERLAWRLETEHGPLELVQYSGAVARRIVPYERVGARVERGARIGLIRFGSRVDLTLPAGAVPLVTVGVRVRAGRTAIAAVPRS</sequence>
<evidence type="ECO:0000256" key="10">
    <source>
        <dbReference type="ARBA" id="ARBA00023317"/>
    </source>
</evidence>
<feature type="transmembrane region" description="Helical" evidence="11">
    <location>
        <begin position="12"/>
        <end position="40"/>
    </location>
</feature>
<evidence type="ECO:0000256" key="11">
    <source>
        <dbReference type="SAM" id="Phobius"/>
    </source>
</evidence>
<dbReference type="Proteomes" id="UP001610861">
    <property type="component" value="Unassembled WGS sequence"/>
</dbReference>
<evidence type="ECO:0000256" key="2">
    <source>
        <dbReference type="ARBA" id="ARBA00022516"/>
    </source>
</evidence>
<evidence type="ECO:0000256" key="1">
    <source>
        <dbReference type="ARBA" id="ARBA00022475"/>
    </source>
</evidence>
<keyword evidence="10" id="KW-0670">Pyruvate</keyword>
<gene>
    <name evidence="12" type="ORF">ACH3VR_22365</name>
</gene>
<keyword evidence="7" id="KW-0594">Phospholipid biosynthesis</keyword>
<evidence type="ECO:0000256" key="7">
    <source>
        <dbReference type="ARBA" id="ARBA00023209"/>
    </source>
</evidence>
<comment type="caution">
    <text evidence="12">The sequence shown here is derived from an EMBL/GenBank/DDBJ whole genome shotgun (WGS) entry which is preliminary data.</text>
</comment>
<dbReference type="PANTHER" id="PTHR35809">
    <property type="entry name" value="ARCHAETIDYLSERINE DECARBOXYLASE PROENZYME-RELATED"/>
    <property type="match status" value="1"/>
</dbReference>
<accession>A0ABW7QE63</accession>
<dbReference type="PANTHER" id="PTHR35809:SF1">
    <property type="entry name" value="ARCHAETIDYLSERINE DECARBOXYLASE PROENZYME-RELATED"/>
    <property type="match status" value="1"/>
</dbReference>
<keyword evidence="8" id="KW-0456">Lyase</keyword>
<keyword evidence="2" id="KW-0444">Lipid biosynthesis</keyword>
<keyword evidence="13" id="KW-1185">Reference proteome</keyword>
<name>A0ABW7QE63_9MICO</name>
<keyword evidence="4" id="KW-0443">Lipid metabolism</keyword>